<dbReference type="PROSITE" id="PS50853">
    <property type="entry name" value="FN3"/>
    <property type="match status" value="3"/>
</dbReference>
<dbReference type="SMART" id="SM00060">
    <property type="entry name" value="FN3"/>
    <property type="match status" value="8"/>
</dbReference>
<evidence type="ECO:0000256" key="1">
    <source>
        <dbReference type="ARBA" id="ARBA00022737"/>
    </source>
</evidence>
<sequence length="886" mass="95132">MGQQYAFKHAHVIRHVCMLLFLLPFMMGCEEDKEPSVYSPTLTTNSVTGLSRFGATFQGTVMKHSGSTGELKIGFLYSTSASLSNAQEVNATPGDGNNYTATVQGLKPGEKYYYCIFARSGKSVIKGKSSSFSTEDAIPPSLSIAEATNVTEYSATLSASITDNGGYEPTVRGFAYAIYIENAAEPTLDDNIKLPFGDDFTVELTDLVANTTYIVRPYATNDAGTGYGESVKFTTTQQKIPMVIANGTGSLANKPVEAVAYEAVCLGAVTQDHGFTVEEYGFCYSTESRQPTVESSQKVQAMDGAQRFSATLTGLTASTKYYMRAYAKNEKGIGYSSTVEFTTDKEQVVSLTQATVTALTSSTATITALMAYETESVIKEKGICYGKDPNPTIEGGKVTDSSTEQKVTATITGLTEGDTYHARAYAITRDGTFYSGDIQFNTETTFAPTVAQPRVYDLTENGAKVKATISTNGGLEVTEKGVCYSSTNSKPTLEDTKAISTEADNNILVNLGDLQGGVTYYVRAFATNAKGTGYSTVEQFTTTKHTEPTLNGLNVINIKDDNAQASANIANLGGDGETIKERGFVVSTGSNPSVDDGYSLKFVSKDTKEAFTAQLTGLSYNTLYNIRAYATNNVGTGYSQALSFETGSSSRATLGELKCTKTEAYKLSFEFEISNNGGAELTKTGFKWKKSSDSEYTDAPGTLNGTKVTGTISGLEANTQYYVYGYATNKNGETSTGSNYVNTNKLPPNPDDNPTPDDDDNTRKPKLNYLNYSEVYATTAWLNCSISDEGNLPITEKGFIYKVKDGTEVTVDNGTKVVVTTSGTNMKTKLTGLTGKTQYSVRAYAINSKGIGYSSERYFTTEDADKPGPDDGDNPTPEPVTRSGNK</sequence>
<proteinExistence type="predicted"/>
<dbReference type="EMBL" id="CP012801">
    <property type="protein sequence ID" value="ALJ60198.1"/>
    <property type="molecule type" value="Genomic_DNA"/>
</dbReference>
<dbReference type="InterPro" id="IPR036116">
    <property type="entry name" value="FN3_sf"/>
</dbReference>
<protein>
    <submittedName>
        <fullName evidence="4">Fibronectin type III domain protein</fullName>
    </submittedName>
</protein>
<dbReference type="PATRIC" id="fig|246787.4.peg.3062"/>
<name>A0A0P0GSB5_9BACE</name>
<organism evidence="4 5">
    <name type="scientific">Bacteroides cellulosilyticus</name>
    <dbReference type="NCBI Taxonomy" id="246787"/>
    <lineage>
        <taxon>Bacteria</taxon>
        <taxon>Pseudomonadati</taxon>
        <taxon>Bacteroidota</taxon>
        <taxon>Bacteroidia</taxon>
        <taxon>Bacteroidales</taxon>
        <taxon>Bacteroidaceae</taxon>
        <taxon>Bacteroides</taxon>
    </lineage>
</organism>
<dbReference type="Proteomes" id="UP000061809">
    <property type="component" value="Chromosome"/>
</dbReference>
<dbReference type="AlphaFoldDB" id="A0A0P0GSB5"/>
<reference evidence="4 5" key="1">
    <citation type="journal article" date="2015" name="Science">
        <title>Genetic determinants of in vivo fitness and diet responsiveness in multiple human gut Bacteroides.</title>
        <authorList>
            <person name="Wu M."/>
            <person name="McNulty N.P."/>
            <person name="Rodionov D.A."/>
            <person name="Khoroshkin M.S."/>
            <person name="Griffin N.W."/>
            <person name="Cheng J."/>
            <person name="Latreille P."/>
            <person name="Kerstetter R.A."/>
            <person name="Terrapon N."/>
            <person name="Henrissat B."/>
            <person name="Osterman A.L."/>
            <person name="Gordon J.I."/>
        </authorList>
    </citation>
    <scope>NUCLEOTIDE SEQUENCE [LARGE SCALE GENOMIC DNA]</scope>
    <source>
        <strain evidence="4 5">WH2</strain>
    </source>
</reference>
<evidence type="ECO:0000259" key="3">
    <source>
        <dbReference type="PROSITE" id="PS50853"/>
    </source>
</evidence>
<gene>
    <name evidence="4" type="ORF">BcellWH2_02960</name>
</gene>
<feature type="domain" description="Fibronectin type-III" evidence="3">
    <location>
        <begin position="139"/>
        <end position="239"/>
    </location>
</feature>
<keyword evidence="1" id="KW-0677">Repeat</keyword>
<feature type="domain" description="Fibronectin type-III" evidence="3">
    <location>
        <begin position="449"/>
        <end position="549"/>
    </location>
</feature>
<feature type="region of interest" description="Disordered" evidence="2">
    <location>
        <begin position="857"/>
        <end position="886"/>
    </location>
</feature>
<dbReference type="SUPFAM" id="SSF49265">
    <property type="entry name" value="Fibronectin type III"/>
    <property type="match status" value="5"/>
</dbReference>
<dbReference type="KEGG" id="bcel:BcellWH2_02960"/>
<dbReference type="InterPro" id="IPR050991">
    <property type="entry name" value="ECM_Regulatory_Proteins"/>
</dbReference>
<evidence type="ECO:0000313" key="4">
    <source>
        <dbReference type="EMBL" id="ALJ60198.1"/>
    </source>
</evidence>
<feature type="region of interest" description="Disordered" evidence="2">
    <location>
        <begin position="734"/>
        <end position="765"/>
    </location>
</feature>
<evidence type="ECO:0000256" key="2">
    <source>
        <dbReference type="SAM" id="MobiDB-lite"/>
    </source>
</evidence>
<accession>A0A0P0GSB5</accession>
<dbReference type="InterPro" id="IPR013783">
    <property type="entry name" value="Ig-like_fold"/>
</dbReference>
<dbReference type="PANTHER" id="PTHR46708:SF2">
    <property type="entry name" value="FIBRONECTIN TYPE-III DOMAIN-CONTAINING PROTEIN"/>
    <property type="match status" value="1"/>
</dbReference>
<evidence type="ECO:0000313" key="5">
    <source>
        <dbReference type="Proteomes" id="UP000061809"/>
    </source>
</evidence>
<feature type="domain" description="Fibronectin type-III" evidence="3">
    <location>
        <begin position="765"/>
        <end position="864"/>
    </location>
</feature>
<dbReference type="InterPro" id="IPR003961">
    <property type="entry name" value="FN3_dom"/>
</dbReference>
<dbReference type="RefSeq" id="WP_029426427.1">
    <property type="nucleotide sequence ID" value="NZ_CP012801.1"/>
</dbReference>
<dbReference type="CDD" id="cd00063">
    <property type="entry name" value="FN3"/>
    <property type="match status" value="2"/>
</dbReference>
<feature type="compositionally biased region" description="Basic and acidic residues" evidence="2">
    <location>
        <begin position="859"/>
        <end position="869"/>
    </location>
</feature>
<dbReference type="Gene3D" id="2.60.40.10">
    <property type="entry name" value="Immunoglobulins"/>
    <property type="match status" value="4"/>
</dbReference>
<dbReference type="PANTHER" id="PTHR46708">
    <property type="entry name" value="TENASCIN"/>
    <property type="match status" value="1"/>
</dbReference>